<dbReference type="KEGG" id="xbc:ELE36_05575"/>
<keyword evidence="1" id="KW-0472">Membrane</keyword>
<evidence type="ECO:0000313" key="3">
    <source>
        <dbReference type="Proteomes" id="UP000291562"/>
    </source>
</evidence>
<name>A0A411HHK3_9GAMM</name>
<dbReference type="Proteomes" id="UP000291562">
    <property type="component" value="Chromosome"/>
</dbReference>
<dbReference type="RefSeq" id="WP_129832139.1">
    <property type="nucleotide sequence ID" value="NZ_CP035704.1"/>
</dbReference>
<accession>A0A411HHK3</accession>
<evidence type="ECO:0000256" key="1">
    <source>
        <dbReference type="SAM" id="Phobius"/>
    </source>
</evidence>
<evidence type="ECO:0000313" key="2">
    <source>
        <dbReference type="EMBL" id="QBB69880.1"/>
    </source>
</evidence>
<keyword evidence="1" id="KW-1133">Transmembrane helix</keyword>
<feature type="transmembrane region" description="Helical" evidence="1">
    <location>
        <begin position="20"/>
        <end position="39"/>
    </location>
</feature>
<dbReference type="AlphaFoldDB" id="A0A411HHK3"/>
<dbReference type="OrthoDB" id="581689at2"/>
<dbReference type="EMBL" id="CP035704">
    <property type="protein sequence ID" value="QBB69880.1"/>
    <property type="molecule type" value="Genomic_DNA"/>
</dbReference>
<organism evidence="2 3">
    <name type="scientific">Pseudolysobacter antarcticus</name>
    <dbReference type="NCBI Taxonomy" id="2511995"/>
    <lineage>
        <taxon>Bacteria</taxon>
        <taxon>Pseudomonadati</taxon>
        <taxon>Pseudomonadota</taxon>
        <taxon>Gammaproteobacteria</taxon>
        <taxon>Lysobacterales</taxon>
        <taxon>Rhodanobacteraceae</taxon>
        <taxon>Pseudolysobacter</taxon>
    </lineage>
</organism>
<reference evidence="2 3" key="1">
    <citation type="submission" date="2019-01" db="EMBL/GenBank/DDBJ databases">
        <title>Pseudolysobacter antarctica gen. nov., sp. nov., isolated from Fildes Peninsula, Antarctica.</title>
        <authorList>
            <person name="Wei Z."/>
            <person name="Peng F."/>
        </authorList>
    </citation>
    <scope>NUCLEOTIDE SEQUENCE [LARGE SCALE GENOMIC DNA]</scope>
    <source>
        <strain evidence="2 3">AQ6-296</strain>
    </source>
</reference>
<keyword evidence="1" id="KW-0812">Transmembrane</keyword>
<proteinExistence type="predicted"/>
<gene>
    <name evidence="2" type="ORF">ELE36_05575</name>
</gene>
<protein>
    <submittedName>
        <fullName evidence="2">Uncharacterized protein</fullName>
    </submittedName>
</protein>
<keyword evidence="3" id="KW-1185">Reference proteome</keyword>
<sequence>MLSSTSSSDSASTESGGGKRWLVAWLIALSLVAATLGTVEYHWRGRGYRPTILDSTLLWSVQRDRVYAQSKTPLLLLGASRIEFGVDMKVMRELLPRYLPIMLAVNAHYPLATLRDLADDENFHGLILCDVDSVGLLREYNEMQREYVQYFHRQWTPSWHLHRALLNGWQAHALIADPAFSIVASTRRWLDNTAEPFHNYVDFHADRSGDLDFSRTDAEAIKRHFADTLEGNLAGMPKRTADEWLADLAPIGVWAKRIEARGGRVIFFQSPVHGMQQTAIDRAMPRVLYWDRFASTVTIALSGVDEPSLNVFPLPDDSHLDYHDKPAYTRALVDVLVAHGLLQR</sequence>